<evidence type="ECO:0000313" key="9">
    <source>
        <dbReference type="EMBL" id="KAA5378320.1"/>
    </source>
</evidence>
<comment type="caution">
    <text evidence="9">The sequence shown here is derived from an EMBL/GenBank/DDBJ whole genome shotgun (WGS) entry which is preliminary data.</text>
</comment>
<keyword evidence="7 8" id="KW-0472">Membrane</keyword>
<sequence length="92" mass="10501">MRRRNWTVPYALFLLVFVIVPLLLIVLYAFTDDGGAFTLANFRKFMMHPEAMNTFVYSIGIAVITTLVCLLLGYPAAYILSQKQFNTSRTMV</sequence>
<feature type="transmembrane region" description="Helical" evidence="8">
    <location>
        <begin position="55"/>
        <end position="80"/>
    </location>
</feature>
<feature type="transmembrane region" description="Helical" evidence="8">
    <location>
        <begin position="12"/>
        <end position="30"/>
    </location>
</feature>
<dbReference type="InterPro" id="IPR035906">
    <property type="entry name" value="MetI-like_sf"/>
</dbReference>
<evidence type="ECO:0000256" key="7">
    <source>
        <dbReference type="ARBA" id="ARBA00023136"/>
    </source>
</evidence>
<evidence type="ECO:0000256" key="4">
    <source>
        <dbReference type="ARBA" id="ARBA00022475"/>
    </source>
</evidence>
<evidence type="ECO:0000256" key="1">
    <source>
        <dbReference type="ARBA" id="ARBA00004651"/>
    </source>
</evidence>
<reference evidence="9" key="1">
    <citation type="journal article" date="2019" name="Nat. Med.">
        <title>A library of human gut bacterial isolates paired with longitudinal multiomics data enables mechanistic microbiome research.</title>
        <authorList>
            <person name="Poyet M."/>
            <person name="Groussin M."/>
            <person name="Gibbons S.M."/>
            <person name="Avila-Pacheco J."/>
            <person name="Jiang X."/>
            <person name="Kearney S.M."/>
            <person name="Perrotta A.R."/>
            <person name="Berdy B."/>
            <person name="Zhao S."/>
            <person name="Lieberman T.D."/>
            <person name="Swanson P.K."/>
            <person name="Smith M."/>
            <person name="Roesemann S."/>
            <person name="Alexander J.E."/>
            <person name="Rich S.A."/>
            <person name="Livny J."/>
            <person name="Vlamakis H."/>
            <person name="Clish C."/>
            <person name="Bullock K."/>
            <person name="Deik A."/>
            <person name="Scott J."/>
            <person name="Pierce K.A."/>
            <person name="Xavier R.J."/>
            <person name="Alm E.J."/>
        </authorList>
    </citation>
    <scope>NUCLEOTIDE SEQUENCE [LARGE SCALE GENOMIC DNA]</scope>
    <source>
        <strain evidence="9">BIOML-A8</strain>
    </source>
</reference>
<feature type="non-terminal residue" evidence="9">
    <location>
        <position position="92"/>
    </location>
</feature>
<evidence type="ECO:0000256" key="5">
    <source>
        <dbReference type="ARBA" id="ARBA00022692"/>
    </source>
</evidence>
<evidence type="ECO:0000256" key="6">
    <source>
        <dbReference type="ARBA" id="ARBA00022989"/>
    </source>
</evidence>
<dbReference type="GO" id="GO:0005886">
    <property type="term" value="C:plasma membrane"/>
    <property type="evidence" value="ECO:0007669"/>
    <property type="project" value="UniProtKB-SubCell"/>
</dbReference>
<gene>
    <name evidence="9" type="ORF">F2Y44_22915</name>
</gene>
<dbReference type="EMBL" id="VVZE01000104">
    <property type="protein sequence ID" value="KAA5378320.1"/>
    <property type="molecule type" value="Genomic_DNA"/>
</dbReference>
<name>A0A642PM43_9BACT</name>
<dbReference type="SUPFAM" id="SSF161098">
    <property type="entry name" value="MetI-like"/>
    <property type="match status" value="1"/>
</dbReference>
<keyword evidence="5 8" id="KW-0812">Transmembrane</keyword>
<proteinExistence type="inferred from homology"/>
<accession>A0A642PM43</accession>
<dbReference type="PANTHER" id="PTHR42929:SF1">
    <property type="entry name" value="INNER MEMBRANE ABC TRANSPORTER PERMEASE PROTEIN YDCU-RELATED"/>
    <property type="match status" value="1"/>
</dbReference>
<evidence type="ECO:0000256" key="2">
    <source>
        <dbReference type="ARBA" id="ARBA00007069"/>
    </source>
</evidence>
<comment type="similarity">
    <text evidence="2">Belongs to the binding-protein-dependent transport system permease family. CysTW subfamily.</text>
</comment>
<dbReference type="Gene3D" id="1.10.3720.10">
    <property type="entry name" value="MetI-like"/>
    <property type="match status" value="1"/>
</dbReference>
<organism evidence="9">
    <name type="scientific">Phocaeicola dorei</name>
    <dbReference type="NCBI Taxonomy" id="357276"/>
    <lineage>
        <taxon>Bacteria</taxon>
        <taxon>Pseudomonadati</taxon>
        <taxon>Bacteroidota</taxon>
        <taxon>Bacteroidia</taxon>
        <taxon>Bacteroidales</taxon>
        <taxon>Bacteroidaceae</taxon>
        <taxon>Phocaeicola</taxon>
    </lineage>
</organism>
<dbReference type="PANTHER" id="PTHR42929">
    <property type="entry name" value="INNER MEMBRANE ABC TRANSPORTER PERMEASE PROTEIN YDCU-RELATED-RELATED"/>
    <property type="match status" value="1"/>
</dbReference>
<keyword evidence="3" id="KW-0813">Transport</keyword>
<protein>
    <submittedName>
        <fullName evidence="9">ABC transporter permease</fullName>
    </submittedName>
</protein>
<keyword evidence="4" id="KW-1003">Cell membrane</keyword>
<keyword evidence="6 8" id="KW-1133">Transmembrane helix</keyword>
<evidence type="ECO:0000256" key="8">
    <source>
        <dbReference type="SAM" id="Phobius"/>
    </source>
</evidence>
<comment type="subcellular location">
    <subcellularLocation>
        <location evidence="1">Cell membrane</location>
        <topology evidence="1">Multi-pass membrane protein</topology>
    </subcellularLocation>
</comment>
<evidence type="ECO:0000256" key="3">
    <source>
        <dbReference type="ARBA" id="ARBA00022448"/>
    </source>
</evidence>
<dbReference type="AlphaFoldDB" id="A0A642PM43"/>